<evidence type="ECO:0000256" key="2">
    <source>
        <dbReference type="ARBA" id="ARBA00022475"/>
    </source>
</evidence>
<evidence type="ECO:0000313" key="9">
    <source>
        <dbReference type="Proteomes" id="UP000824005"/>
    </source>
</evidence>
<gene>
    <name evidence="8" type="ORF">H9830_08060</name>
</gene>
<keyword evidence="3" id="KW-0547">Nucleotide-binding</keyword>
<evidence type="ECO:0000259" key="7">
    <source>
        <dbReference type="PROSITE" id="PS50893"/>
    </source>
</evidence>
<dbReference type="InterPro" id="IPR017871">
    <property type="entry name" value="ABC_transporter-like_CS"/>
</dbReference>
<dbReference type="PROSITE" id="PS00211">
    <property type="entry name" value="ABC_TRANSPORTER_1"/>
    <property type="match status" value="1"/>
</dbReference>
<name>A0A9D2CAA3_9MICO</name>
<dbReference type="Gene3D" id="2.40.50.100">
    <property type="match status" value="1"/>
</dbReference>
<organism evidence="8 9">
    <name type="scientific">Candidatus Agrococcus pullicola</name>
    <dbReference type="NCBI Taxonomy" id="2838429"/>
    <lineage>
        <taxon>Bacteria</taxon>
        <taxon>Bacillati</taxon>
        <taxon>Actinomycetota</taxon>
        <taxon>Actinomycetes</taxon>
        <taxon>Micrococcales</taxon>
        <taxon>Microbacteriaceae</taxon>
        <taxon>Agrococcus</taxon>
    </lineage>
</organism>
<keyword evidence="1" id="KW-0813">Transport</keyword>
<dbReference type="InterPro" id="IPR008995">
    <property type="entry name" value="Mo/tungstate-bd_C_term_dom"/>
</dbReference>
<dbReference type="InterPro" id="IPR047641">
    <property type="entry name" value="ABC_transpr_MalK/UgpC-like"/>
</dbReference>
<dbReference type="Proteomes" id="UP000824005">
    <property type="component" value="Unassembled WGS sequence"/>
</dbReference>
<dbReference type="AlphaFoldDB" id="A0A9D2CAA3"/>
<keyword evidence="2" id="KW-1003">Cell membrane</keyword>
<evidence type="ECO:0000256" key="3">
    <source>
        <dbReference type="ARBA" id="ARBA00022741"/>
    </source>
</evidence>
<dbReference type="SUPFAM" id="SSF50331">
    <property type="entry name" value="MOP-like"/>
    <property type="match status" value="1"/>
</dbReference>
<dbReference type="FunFam" id="3.40.50.300:FF:000042">
    <property type="entry name" value="Maltose/maltodextrin ABC transporter, ATP-binding protein"/>
    <property type="match status" value="1"/>
</dbReference>
<keyword evidence="4 8" id="KW-0067">ATP-binding</keyword>
<evidence type="ECO:0000256" key="5">
    <source>
        <dbReference type="ARBA" id="ARBA00022967"/>
    </source>
</evidence>
<dbReference type="PROSITE" id="PS50893">
    <property type="entry name" value="ABC_TRANSPORTER_2"/>
    <property type="match status" value="1"/>
</dbReference>
<evidence type="ECO:0000313" key="8">
    <source>
        <dbReference type="EMBL" id="HIY66215.1"/>
    </source>
</evidence>
<evidence type="ECO:0000256" key="6">
    <source>
        <dbReference type="ARBA" id="ARBA00023136"/>
    </source>
</evidence>
<evidence type="ECO:0000256" key="4">
    <source>
        <dbReference type="ARBA" id="ARBA00022840"/>
    </source>
</evidence>
<protein>
    <submittedName>
        <fullName evidence="8">ABC transporter ATP-binding protein</fullName>
    </submittedName>
</protein>
<dbReference type="SUPFAM" id="SSF52540">
    <property type="entry name" value="P-loop containing nucleoside triphosphate hydrolases"/>
    <property type="match status" value="1"/>
</dbReference>
<comment type="caution">
    <text evidence="8">The sequence shown here is derived from an EMBL/GenBank/DDBJ whole genome shotgun (WGS) entry which is preliminary data.</text>
</comment>
<dbReference type="PANTHER" id="PTHR43875">
    <property type="entry name" value="MALTODEXTRIN IMPORT ATP-BINDING PROTEIN MSMX"/>
    <property type="match status" value="1"/>
</dbReference>
<dbReference type="GO" id="GO:0016887">
    <property type="term" value="F:ATP hydrolysis activity"/>
    <property type="evidence" value="ECO:0007669"/>
    <property type="project" value="InterPro"/>
</dbReference>
<proteinExistence type="predicted"/>
<keyword evidence="6" id="KW-0472">Membrane</keyword>
<dbReference type="SMART" id="SM00382">
    <property type="entry name" value="AAA"/>
    <property type="match status" value="1"/>
</dbReference>
<reference evidence="8" key="1">
    <citation type="journal article" date="2021" name="PeerJ">
        <title>Extensive microbial diversity within the chicken gut microbiome revealed by metagenomics and culture.</title>
        <authorList>
            <person name="Gilroy R."/>
            <person name="Ravi A."/>
            <person name="Getino M."/>
            <person name="Pursley I."/>
            <person name="Horton D.L."/>
            <person name="Alikhan N.F."/>
            <person name="Baker D."/>
            <person name="Gharbi K."/>
            <person name="Hall N."/>
            <person name="Watson M."/>
            <person name="Adriaenssens E.M."/>
            <person name="Foster-Nyarko E."/>
            <person name="Jarju S."/>
            <person name="Secka A."/>
            <person name="Antonio M."/>
            <person name="Oren A."/>
            <person name="Chaudhuri R.R."/>
            <person name="La Ragione R."/>
            <person name="Hildebrand F."/>
            <person name="Pallen M.J."/>
        </authorList>
    </citation>
    <scope>NUCLEOTIDE SEQUENCE</scope>
    <source>
        <strain evidence="8">ChiGjej1B1-98</strain>
    </source>
</reference>
<dbReference type="InterPro" id="IPR003593">
    <property type="entry name" value="AAA+_ATPase"/>
</dbReference>
<dbReference type="Gene3D" id="3.40.50.300">
    <property type="entry name" value="P-loop containing nucleotide triphosphate hydrolases"/>
    <property type="match status" value="1"/>
</dbReference>
<evidence type="ECO:0000256" key="1">
    <source>
        <dbReference type="ARBA" id="ARBA00022448"/>
    </source>
</evidence>
<feature type="non-terminal residue" evidence="8">
    <location>
        <position position="1"/>
    </location>
</feature>
<keyword evidence="5" id="KW-1278">Translocase</keyword>
<dbReference type="InterPro" id="IPR013611">
    <property type="entry name" value="Transp-assoc_OB_typ2"/>
</dbReference>
<dbReference type="PANTHER" id="PTHR43875:SF15">
    <property type="entry name" value="TREHALOSE IMPORT ATP-BINDING PROTEIN SUGC"/>
    <property type="match status" value="1"/>
</dbReference>
<sequence>PSGCGKTTLLRMIAGLEKPDRGHISLNGAPVFDSDRNLNLPPERRRASMVFQSYALWPHMTVFDNVAYPLRSQRVHKTRVQERVRDVLTIVGIDHLQAQYPSQLSGGQQQRVSLARAIVASQDVILFDEPLSNIDAKVREKLRLEIVRMQRELGFTALYVTHDQEEAMTLGTRIAVLDEGIVAQVDKPRAVYEEPASAYVAAFVGTVEEFTGTVVERAPGRLRVRTAGNQEWDIEVNREVNDDVVVMARPERWKLAEGTDPGRNRLTGTIVSSIYLAGSRMQYLVRTGDGVVRVWAAHAEEIAQGTDVTISQTPADLLAFGRDS</sequence>
<dbReference type="InterPro" id="IPR027417">
    <property type="entry name" value="P-loop_NTPase"/>
</dbReference>
<dbReference type="Pfam" id="PF08402">
    <property type="entry name" value="TOBE_2"/>
    <property type="match status" value="1"/>
</dbReference>
<dbReference type="GO" id="GO:0140359">
    <property type="term" value="F:ABC-type transporter activity"/>
    <property type="evidence" value="ECO:0007669"/>
    <property type="project" value="UniProtKB-ARBA"/>
</dbReference>
<dbReference type="InterPro" id="IPR003439">
    <property type="entry name" value="ABC_transporter-like_ATP-bd"/>
</dbReference>
<dbReference type="Pfam" id="PF00005">
    <property type="entry name" value="ABC_tran"/>
    <property type="match status" value="1"/>
</dbReference>
<dbReference type="GO" id="GO:0005524">
    <property type="term" value="F:ATP binding"/>
    <property type="evidence" value="ECO:0007669"/>
    <property type="project" value="UniProtKB-KW"/>
</dbReference>
<feature type="domain" description="ABC transporter" evidence="7">
    <location>
        <begin position="1"/>
        <end position="204"/>
    </location>
</feature>
<accession>A0A9D2CAA3</accession>
<reference evidence="8" key="2">
    <citation type="submission" date="2021-04" db="EMBL/GenBank/DDBJ databases">
        <authorList>
            <person name="Gilroy R."/>
        </authorList>
    </citation>
    <scope>NUCLEOTIDE SEQUENCE</scope>
    <source>
        <strain evidence="8">ChiGjej1B1-98</strain>
    </source>
</reference>
<dbReference type="GO" id="GO:0055052">
    <property type="term" value="C:ATP-binding cassette (ABC) transporter complex, substrate-binding subunit-containing"/>
    <property type="evidence" value="ECO:0007669"/>
    <property type="project" value="TreeGrafter"/>
</dbReference>
<dbReference type="EMBL" id="DXDC01000236">
    <property type="protein sequence ID" value="HIY66215.1"/>
    <property type="molecule type" value="Genomic_DNA"/>
</dbReference>